<dbReference type="InterPro" id="IPR007709">
    <property type="entry name" value="N-FG_amidohydro"/>
</dbReference>
<dbReference type="PIRSF" id="PIRSF029730">
    <property type="entry name" value="UCP029730"/>
    <property type="match status" value="1"/>
</dbReference>
<dbReference type="AlphaFoldDB" id="A0A1B0ZRQ0"/>
<gene>
    <name evidence="1" type="ORF">JL2886_01929</name>
    <name evidence="2" type="ORF">PXK24_20575</name>
</gene>
<reference evidence="2 4" key="2">
    <citation type="submission" date="2023-02" db="EMBL/GenBank/DDBJ databases">
        <title>Population genomics of bacteria associated with diatom.</title>
        <authorList>
            <person name="Xie J."/>
            <person name="Wang H."/>
        </authorList>
    </citation>
    <scope>NUCLEOTIDE SEQUENCE [LARGE SCALE GENOMIC DNA]</scope>
    <source>
        <strain evidence="2 4">PT47_8</strain>
    </source>
</reference>
<dbReference type="SUPFAM" id="SSF53187">
    <property type="entry name" value="Zn-dependent exopeptidases"/>
    <property type="match status" value="1"/>
</dbReference>
<dbReference type="Gene3D" id="3.40.630.40">
    <property type="entry name" value="Zn-dependent exopeptidases"/>
    <property type="match status" value="1"/>
</dbReference>
<dbReference type="Pfam" id="PF05013">
    <property type="entry name" value="FGase"/>
    <property type="match status" value="1"/>
</dbReference>
<keyword evidence="3" id="KW-1185">Reference proteome</keyword>
<reference evidence="1 3" key="1">
    <citation type="submission" date="2016-04" db="EMBL/GenBank/DDBJ databases">
        <authorList>
            <person name="Evans L.H."/>
            <person name="Alamgir A."/>
            <person name="Owens N."/>
            <person name="Weber N.D."/>
            <person name="Virtaneva K."/>
            <person name="Barbian K."/>
            <person name="Babar A."/>
            <person name="Rosenke K."/>
        </authorList>
    </citation>
    <scope>NUCLEOTIDE SEQUENCE [LARGE SCALE GENOMIC DNA]</scope>
    <source>
        <strain evidence="1 3">JL2886</strain>
    </source>
</reference>
<accession>A0A1B0ZRQ0</accession>
<dbReference type="EMBL" id="CP015124">
    <property type="protein sequence ID" value="ANP36830.1"/>
    <property type="molecule type" value="Genomic_DNA"/>
</dbReference>
<dbReference type="PATRIC" id="fig|60890.4.peg.1875"/>
<dbReference type="GO" id="GO:0016787">
    <property type="term" value="F:hydrolase activity"/>
    <property type="evidence" value="ECO:0007669"/>
    <property type="project" value="UniProtKB-KW"/>
</dbReference>
<evidence type="ECO:0000313" key="2">
    <source>
        <dbReference type="EMBL" id="MDE4168089.1"/>
    </source>
</evidence>
<dbReference type="RefSeq" id="WP_065271747.1">
    <property type="nucleotide sequence ID" value="NZ_CP015124.1"/>
</dbReference>
<keyword evidence="1" id="KW-0378">Hydrolase</keyword>
<evidence type="ECO:0000313" key="3">
    <source>
        <dbReference type="Proteomes" id="UP000092565"/>
    </source>
</evidence>
<dbReference type="OrthoDB" id="9815326at2"/>
<dbReference type="Proteomes" id="UP001218364">
    <property type="component" value="Unassembled WGS sequence"/>
</dbReference>
<evidence type="ECO:0000313" key="4">
    <source>
        <dbReference type="Proteomes" id="UP001218364"/>
    </source>
</evidence>
<dbReference type="InterPro" id="IPR011227">
    <property type="entry name" value="UCP029730"/>
</dbReference>
<name>A0A1B0ZRQ0_9RHOB</name>
<dbReference type="EMBL" id="JARCJK010000019">
    <property type="protein sequence ID" value="MDE4168089.1"/>
    <property type="molecule type" value="Genomic_DNA"/>
</dbReference>
<evidence type="ECO:0000313" key="1">
    <source>
        <dbReference type="EMBL" id="ANP36830.1"/>
    </source>
</evidence>
<organism evidence="1 3">
    <name type="scientific">Phaeobacter gallaeciensis</name>
    <dbReference type="NCBI Taxonomy" id="60890"/>
    <lineage>
        <taxon>Bacteria</taxon>
        <taxon>Pseudomonadati</taxon>
        <taxon>Pseudomonadota</taxon>
        <taxon>Alphaproteobacteria</taxon>
        <taxon>Rhodobacterales</taxon>
        <taxon>Roseobacteraceae</taxon>
        <taxon>Phaeobacter</taxon>
    </lineage>
</organism>
<protein>
    <submittedName>
        <fullName evidence="1">N-formylglutamate amidohydrolase</fullName>
    </submittedName>
</protein>
<dbReference type="Proteomes" id="UP000092565">
    <property type="component" value="Chromosome"/>
</dbReference>
<sequence length="261" mass="28031">MSPGDSNALSEATEVFNADGAGEVVILCEHASHHIPARYKGLGLAEADRTSHAAWDPGARAVSLALSDALDAPLVASRVSRLVYDCNRPPEAASAMPEKSEVIVVPGNCDLTPEQRAERVDTVYTPFCQAVSDVLAARKAKDLPTVLVTMHSFTPVYFGEHRAVEIGILHDSDTRLADAMLAEAPRLPQRRIARNDPYGPEDGVTHSLRLHGLENGLANVMIEVRNDLLRTPQDEAAIAEDLLVLLRPALAALKAGRQANA</sequence>
<proteinExistence type="predicted"/>